<sequence length="216" mass="23973">MVKGIIRRLYVSAIAFLSQLVSSDPAINPELHLPAETQPPALSLTVNQETRQPPNSQPSSDQDTDLEWLIPETLPPELSLTTNLQTPQPQPQQQLSFTTNQQPTNTESAVNQTSFPWAKIFIAFCLSAAMQIDLKYEQIDQHTKPYLKLYLRAACIALTFVSLILSQLIHDKFPLASRMLEKVGISLGVVGCAAVFLVVERGAFVSMVTVGLIWVW</sequence>
<name>A0A8X7Y1B5_POPTO</name>
<feature type="transmembrane region" description="Helical" evidence="2">
    <location>
        <begin position="146"/>
        <end position="165"/>
    </location>
</feature>
<keyword evidence="2" id="KW-1133">Transmembrane helix</keyword>
<keyword evidence="2" id="KW-0812">Transmembrane</keyword>
<feature type="region of interest" description="Disordered" evidence="1">
    <location>
        <begin position="79"/>
        <end position="109"/>
    </location>
</feature>
<evidence type="ECO:0000256" key="1">
    <source>
        <dbReference type="SAM" id="MobiDB-lite"/>
    </source>
</evidence>
<keyword evidence="3" id="KW-0732">Signal</keyword>
<dbReference type="PANTHER" id="PTHR34741:SF1">
    <property type="entry name" value="PGG DOMAIN-CONTAINING PROTEIN"/>
    <property type="match status" value="1"/>
</dbReference>
<dbReference type="EMBL" id="JAAWWB010000034">
    <property type="protein sequence ID" value="KAG6742261.1"/>
    <property type="molecule type" value="Genomic_DNA"/>
</dbReference>
<feature type="compositionally biased region" description="Low complexity" evidence="1">
    <location>
        <begin position="80"/>
        <end position="95"/>
    </location>
</feature>
<feature type="compositionally biased region" description="Polar residues" evidence="1">
    <location>
        <begin position="96"/>
        <end position="109"/>
    </location>
</feature>
<evidence type="ECO:0000256" key="3">
    <source>
        <dbReference type="SAM" id="SignalP"/>
    </source>
</evidence>
<reference evidence="4" key="1">
    <citation type="journal article" date="2020" name="bioRxiv">
        <title>Hybrid origin of Populus tomentosa Carr. identified through genome sequencing and phylogenomic analysis.</title>
        <authorList>
            <person name="An X."/>
            <person name="Gao K."/>
            <person name="Chen Z."/>
            <person name="Li J."/>
            <person name="Yang X."/>
            <person name="Yang X."/>
            <person name="Zhou J."/>
            <person name="Guo T."/>
            <person name="Zhao T."/>
            <person name="Huang S."/>
            <person name="Miao D."/>
            <person name="Khan W.U."/>
            <person name="Rao P."/>
            <person name="Ye M."/>
            <person name="Lei B."/>
            <person name="Liao W."/>
            <person name="Wang J."/>
            <person name="Ji L."/>
            <person name="Li Y."/>
            <person name="Guo B."/>
            <person name="Mustafa N.S."/>
            <person name="Li S."/>
            <person name="Yun Q."/>
            <person name="Keller S.R."/>
            <person name="Mao J."/>
            <person name="Zhang R."/>
            <person name="Strauss S.H."/>
        </authorList>
    </citation>
    <scope>NUCLEOTIDE SEQUENCE</scope>
    <source>
        <strain evidence="4">GM15</strain>
        <tissue evidence="4">Leaf</tissue>
    </source>
</reference>
<proteinExistence type="predicted"/>
<keyword evidence="5" id="KW-1185">Reference proteome</keyword>
<evidence type="ECO:0000313" key="4">
    <source>
        <dbReference type="EMBL" id="KAG6742261.1"/>
    </source>
</evidence>
<feature type="chain" id="PRO_5036481726" evidence="3">
    <location>
        <begin position="24"/>
        <end position="216"/>
    </location>
</feature>
<evidence type="ECO:0000313" key="5">
    <source>
        <dbReference type="Proteomes" id="UP000886885"/>
    </source>
</evidence>
<accession>A0A8X7Y1B5</accession>
<dbReference type="PANTHER" id="PTHR34741">
    <property type="entry name" value="IMAP FAMILY MEMBER 1, PUTATIVE-RELATED"/>
    <property type="match status" value="1"/>
</dbReference>
<feature type="transmembrane region" description="Helical" evidence="2">
    <location>
        <begin position="185"/>
        <end position="215"/>
    </location>
</feature>
<dbReference type="OrthoDB" id="1745749at2759"/>
<dbReference type="Proteomes" id="UP000886885">
    <property type="component" value="Chromosome 17D"/>
</dbReference>
<protein>
    <submittedName>
        <fullName evidence="4">Uncharacterized protein</fullName>
    </submittedName>
</protein>
<organism evidence="4 5">
    <name type="scientific">Populus tomentosa</name>
    <name type="common">Chinese white poplar</name>
    <dbReference type="NCBI Taxonomy" id="118781"/>
    <lineage>
        <taxon>Eukaryota</taxon>
        <taxon>Viridiplantae</taxon>
        <taxon>Streptophyta</taxon>
        <taxon>Embryophyta</taxon>
        <taxon>Tracheophyta</taxon>
        <taxon>Spermatophyta</taxon>
        <taxon>Magnoliopsida</taxon>
        <taxon>eudicotyledons</taxon>
        <taxon>Gunneridae</taxon>
        <taxon>Pentapetalae</taxon>
        <taxon>rosids</taxon>
        <taxon>fabids</taxon>
        <taxon>Malpighiales</taxon>
        <taxon>Salicaceae</taxon>
        <taxon>Saliceae</taxon>
        <taxon>Populus</taxon>
    </lineage>
</organism>
<evidence type="ECO:0000256" key="2">
    <source>
        <dbReference type="SAM" id="Phobius"/>
    </source>
</evidence>
<gene>
    <name evidence="4" type="ORF">POTOM_055551</name>
</gene>
<feature type="signal peptide" evidence="3">
    <location>
        <begin position="1"/>
        <end position="23"/>
    </location>
</feature>
<keyword evidence="2" id="KW-0472">Membrane</keyword>
<comment type="caution">
    <text evidence="4">The sequence shown here is derived from an EMBL/GenBank/DDBJ whole genome shotgun (WGS) entry which is preliminary data.</text>
</comment>
<dbReference type="AlphaFoldDB" id="A0A8X7Y1B5"/>